<evidence type="ECO:0000256" key="4">
    <source>
        <dbReference type="ARBA" id="ARBA00022801"/>
    </source>
</evidence>
<proteinExistence type="inferred from homology"/>
<keyword evidence="7" id="KW-0614">Plasmid</keyword>
<dbReference type="PRINTS" id="PR00839">
    <property type="entry name" value="V8PROTEASE"/>
</dbReference>
<dbReference type="InterPro" id="IPR028301">
    <property type="entry name" value="V8_his_AS"/>
</dbReference>
<dbReference type="GO" id="GO:0008236">
    <property type="term" value="F:serine-type peptidase activity"/>
    <property type="evidence" value="ECO:0007669"/>
    <property type="project" value="UniProtKB-KW"/>
</dbReference>
<dbReference type="PROSITE" id="PS00672">
    <property type="entry name" value="V8_HIS"/>
    <property type="match status" value="1"/>
</dbReference>
<evidence type="ECO:0000313" key="7">
    <source>
        <dbReference type="EMBL" id="UPT92477.1"/>
    </source>
</evidence>
<dbReference type="SUPFAM" id="SSF50494">
    <property type="entry name" value="Trypsin-like serine proteases"/>
    <property type="match status" value="1"/>
</dbReference>
<reference evidence="7" key="2">
    <citation type="submission" date="2022-04" db="EMBL/GenBank/DDBJ databases">
        <authorList>
            <person name="Bromfield E.S.P."/>
            <person name="Cloutier S."/>
        </authorList>
    </citation>
    <scope>NUCLEOTIDE SEQUENCE</scope>
    <source>
        <strain evidence="7">1S5</strain>
        <plasmid evidence="7">pBb1S5b</plasmid>
    </source>
</reference>
<dbReference type="PANTHER" id="PTHR14389">
    <property type="entry name" value="SI:CH1073-475A24.1"/>
    <property type="match status" value="1"/>
</dbReference>
<sequence length="374" mass="40771">MGTLSGESIRELAALLSGTLSFDDLQSYVHASTGDRLYDSFVGEGKPKLVTISSLLNALEELGTTGAFLAYVYANRPGRPDVRAKIVKQFPEAVAVLDQRIALSAQAAGIPQPEASTNAIVPGLQRNVRPYLTKIDVRVWQDRLIKIERQVCRIEMDGKALGTGFLVGPDTVLTNWHVFEIAKSADRVHQLGCRFDYVRLPNGQTDVGQLVMLSSVGGLDSSPCSVAEKSGYPDAPLPTVNELDYALLRLAAPVGEEEIEGAPRGWITLPNSVLPLPTDAPILIVQHPEGTPMKLALDTQAVIGLNGNRTRLRYRTNTDPGSSGSPVFTMDWEIVALHHYGDPKWQNARFNQGVPIELVRRRIINSGFENALGR</sequence>
<keyword evidence="4 6" id="KW-0378">Hydrolase</keyword>
<protein>
    <recommendedName>
        <fullName evidence="6">Serine protease</fullName>
        <ecNumber evidence="6">3.4.21.-</ecNumber>
    </recommendedName>
</protein>
<dbReference type="Gene3D" id="2.40.10.10">
    <property type="entry name" value="Trypsin-like serine proteases"/>
    <property type="match status" value="2"/>
</dbReference>
<evidence type="ECO:0000256" key="6">
    <source>
        <dbReference type="RuleBase" id="RU004296"/>
    </source>
</evidence>
<dbReference type="RefSeq" id="WP_166107153.1">
    <property type="nucleotide sequence ID" value="NZ_CP096257.1"/>
</dbReference>
<comment type="similarity">
    <text evidence="1 6">Belongs to the peptidase S1B family.</text>
</comment>
<dbReference type="GO" id="GO:0006508">
    <property type="term" value="P:proteolysis"/>
    <property type="evidence" value="ECO:0007669"/>
    <property type="project" value="UniProtKB-KW"/>
</dbReference>
<dbReference type="InterPro" id="IPR043504">
    <property type="entry name" value="Peptidase_S1_PA_chymotrypsin"/>
</dbReference>
<organism evidence="7 8">
    <name type="scientific">Bradyrhizobium barranii subsp. apii</name>
    <dbReference type="NCBI Taxonomy" id="2819348"/>
    <lineage>
        <taxon>Bacteria</taxon>
        <taxon>Pseudomonadati</taxon>
        <taxon>Pseudomonadota</taxon>
        <taxon>Alphaproteobacteria</taxon>
        <taxon>Hyphomicrobiales</taxon>
        <taxon>Nitrobacteraceae</taxon>
        <taxon>Bradyrhizobium</taxon>
        <taxon>Bradyrhizobium barranii</taxon>
    </lineage>
</organism>
<evidence type="ECO:0000256" key="3">
    <source>
        <dbReference type="ARBA" id="ARBA00022729"/>
    </source>
</evidence>
<evidence type="ECO:0000256" key="2">
    <source>
        <dbReference type="ARBA" id="ARBA00022670"/>
    </source>
</evidence>
<keyword evidence="3" id="KW-0732">Signal</keyword>
<keyword evidence="5 6" id="KW-0720">Serine protease</keyword>
<dbReference type="InterPro" id="IPR008256">
    <property type="entry name" value="Peptidase_S1B"/>
</dbReference>
<dbReference type="Pfam" id="PF13365">
    <property type="entry name" value="Trypsin_2"/>
    <property type="match status" value="1"/>
</dbReference>
<accession>A0A8T5VJY4</accession>
<keyword evidence="2 6" id="KW-0645">Protease</keyword>
<dbReference type="AlphaFoldDB" id="A0A8T5VJY4"/>
<dbReference type="Proteomes" id="UP000551709">
    <property type="component" value="Plasmid pBb1S5b"/>
</dbReference>
<geneLocation type="plasmid" evidence="7 8">
    <name>pBb1S5b</name>
</geneLocation>
<dbReference type="PANTHER" id="PTHR14389:SF3">
    <property type="entry name" value="PROTEIN FAM111A-LIKE"/>
    <property type="match status" value="1"/>
</dbReference>
<reference evidence="7" key="1">
    <citation type="journal article" date="2017" name="Syst. Appl. Microbiol.">
        <title>Soybeans inoculated with root zone soils of Canadian native legumes harbour diverse and novel Bradyrhizobium spp. that possess agricultural potential.</title>
        <authorList>
            <person name="Bromfield E.S.P."/>
            <person name="Cloutier S."/>
            <person name="Tambong J.T."/>
            <person name="Tran Thi T.V."/>
        </authorList>
    </citation>
    <scope>NUCLEOTIDE SEQUENCE</scope>
    <source>
        <strain evidence="7">1S5</strain>
    </source>
</reference>
<evidence type="ECO:0000313" key="8">
    <source>
        <dbReference type="Proteomes" id="UP000551709"/>
    </source>
</evidence>
<evidence type="ECO:0000256" key="1">
    <source>
        <dbReference type="ARBA" id="ARBA00008764"/>
    </source>
</evidence>
<evidence type="ECO:0000256" key="5">
    <source>
        <dbReference type="ARBA" id="ARBA00022825"/>
    </source>
</evidence>
<gene>
    <name evidence="7" type="ORF">HAP41_0000049455</name>
</gene>
<dbReference type="InterPro" id="IPR009003">
    <property type="entry name" value="Peptidase_S1_PA"/>
</dbReference>
<dbReference type="EC" id="3.4.21.-" evidence="6"/>
<dbReference type="EMBL" id="CP096257">
    <property type="protein sequence ID" value="UPT92477.1"/>
    <property type="molecule type" value="Genomic_DNA"/>
</dbReference>
<name>A0A8T5VJY4_9BRAD</name>